<dbReference type="SUPFAM" id="SSF51306">
    <property type="entry name" value="LexA/Signal peptidase"/>
    <property type="match status" value="1"/>
</dbReference>
<evidence type="ECO:0000313" key="6">
    <source>
        <dbReference type="EMBL" id="STZ70167.1"/>
    </source>
</evidence>
<evidence type="ECO:0000313" key="5">
    <source>
        <dbReference type="EMBL" id="QQU00789.1"/>
    </source>
</evidence>
<dbReference type="PANTHER" id="PTHR40661:SF1">
    <property type="entry name" value="HTH CRO_C1-TYPE DOMAIN-CONTAINING PROTEIN"/>
    <property type="match status" value="1"/>
</dbReference>
<dbReference type="RefSeq" id="WP_002990531.1">
    <property type="nucleotide sequence ID" value="NZ_CP068107.1"/>
</dbReference>
<evidence type="ECO:0000313" key="7">
    <source>
        <dbReference type="Proteomes" id="UP000255024"/>
    </source>
</evidence>
<feature type="domain" description="Peptidase S24/S26A/S26B/S26C" evidence="4">
    <location>
        <begin position="122"/>
        <end position="228"/>
    </location>
</feature>
<dbReference type="EMBL" id="UGQL01000002">
    <property type="protein sequence ID" value="STZ70167.1"/>
    <property type="molecule type" value="Genomic_DNA"/>
</dbReference>
<keyword evidence="3" id="KW-0804">Transcription</keyword>
<dbReference type="GeneID" id="93526644"/>
<evidence type="ECO:0000256" key="3">
    <source>
        <dbReference type="ARBA" id="ARBA00023163"/>
    </source>
</evidence>
<gene>
    <name evidence="5" type="ORF">I6I88_03205</name>
    <name evidence="6" type="ORF">NCTC11179_03700</name>
</gene>
<sequence length="239" mass="26852">MNIVTTKERILQYIDYKGISISEFLRSTAIKRGFLDADKLNSAVSDIFVAKIIATYSDLNLEWLITGEGQMLKENNGQADDLIAEPTVSFRKTADPIKDFQKIPLFNSMATMGLLPKSNGDFDDEFIVDYLSVPNLPSVDGALYATGDSMYPLLKAGDIVAFKKVDVDINNIFFGEIYILSIYIDDHSTYKTIKFLQKSEKGEAYVRLVSQNQHHQDKDIPLNKIAAMALVRASIRIHN</sequence>
<name>A0A378RUK4_MYROD</name>
<dbReference type="InterPro" id="IPR036286">
    <property type="entry name" value="LexA/Signal_pep-like_sf"/>
</dbReference>
<dbReference type="EMBL" id="CP068108">
    <property type="protein sequence ID" value="QQU00789.1"/>
    <property type="molecule type" value="Genomic_DNA"/>
</dbReference>
<dbReference type="OrthoDB" id="796548at2"/>
<reference evidence="5 8" key="2">
    <citation type="submission" date="2021-01" db="EMBL/GenBank/DDBJ databases">
        <title>FDA dAtabase for Regulatory Grade micrObial Sequences (FDA-ARGOS): Supporting development and validation of Infectious Disease Dx tests.</title>
        <authorList>
            <person name="Sproer C."/>
            <person name="Gronow S."/>
            <person name="Severitt S."/>
            <person name="Schroder I."/>
            <person name="Tallon L."/>
            <person name="Sadzewicz L."/>
            <person name="Zhao X."/>
            <person name="Boylan J."/>
            <person name="Ott S."/>
            <person name="Bowen H."/>
            <person name="Vavikolanu K."/>
            <person name="Mehta A."/>
            <person name="Aluvathingal J."/>
            <person name="Nadendla S."/>
            <person name="Lowell S."/>
            <person name="Myers T."/>
            <person name="Yan Y."/>
            <person name="Sichtig H."/>
        </authorList>
    </citation>
    <scope>NUCLEOTIDE SEQUENCE [LARGE SCALE GENOMIC DNA]</scope>
    <source>
        <strain evidence="5 8">FDAARGOS_1131</strain>
    </source>
</reference>
<keyword evidence="1" id="KW-0805">Transcription regulation</keyword>
<dbReference type="Pfam" id="PF00717">
    <property type="entry name" value="Peptidase_S24"/>
    <property type="match status" value="1"/>
</dbReference>
<dbReference type="PANTHER" id="PTHR40661">
    <property type="match status" value="1"/>
</dbReference>
<proteinExistence type="predicted"/>
<evidence type="ECO:0000256" key="1">
    <source>
        <dbReference type="ARBA" id="ARBA00023015"/>
    </source>
</evidence>
<dbReference type="GO" id="GO:0003677">
    <property type="term" value="F:DNA binding"/>
    <property type="evidence" value="ECO:0007669"/>
    <property type="project" value="UniProtKB-KW"/>
</dbReference>
<dbReference type="CDD" id="cd06529">
    <property type="entry name" value="S24_LexA-like"/>
    <property type="match status" value="1"/>
</dbReference>
<accession>A0A378RUK4</accession>
<dbReference type="InterPro" id="IPR039418">
    <property type="entry name" value="LexA-like"/>
</dbReference>
<evidence type="ECO:0000259" key="4">
    <source>
        <dbReference type="Pfam" id="PF00717"/>
    </source>
</evidence>
<evidence type="ECO:0000256" key="2">
    <source>
        <dbReference type="ARBA" id="ARBA00023125"/>
    </source>
</evidence>
<reference evidence="6 7" key="1">
    <citation type="submission" date="2018-06" db="EMBL/GenBank/DDBJ databases">
        <authorList>
            <consortium name="Pathogen Informatics"/>
            <person name="Doyle S."/>
        </authorList>
    </citation>
    <scope>NUCLEOTIDE SEQUENCE [LARGE SCALE GENOMIC DNA]</scope>
    <source>
        <strain evidence="6 7">NCTC11179</strain>
    </source>
</reference>
<organism evidence="6 7">
    <name type="scientific">Myroides odoratus</name>
    <name type="common">Flavobacterium odoratum</name>
    <dbReference type="NCBI Taxonomy" id="256"/>
    <lineage>
        <taxon>Bacteria</taxon>
        <taxon>Pseudomonadati</taxon>
        <taxon>Bacteroidota</taxon>
        <taxon>Flavobacteriia</taxon>
        <taxon>Flavobacteriales</taxon>
        <taxon>Flavobacteriaceae</taxon>
        <taxon>Myroides</taxon>
    </lineage>
</organism>
<evidence type="ECO:0000313" key="8">
    <source>
        <dbReference type="Proteomes" id="UP000596202"/>
    </source>
</evidence>
<protein>
    <submittedName>
        <fullName evidence="5">Helix-turn-helix transcriptional regulator</fullName>
    </submittedName>
</protein>
<keyword evidence="2" id="KW-0238">DNA-binding</keyword>
<dbReference type="InterPro" id="IPR015927">
    <property type="entry name" value="Peptidase_S24_S26A/B/C"/>
</dbReference>
<keyword evidence="7" id="KW-1185">Reference proteome</keyword>
<dbReference type="AlphaFoldDB" id="A0A378RUK4"/>
<dbReference type="Proteomes" id="UP000596202">
    <property type="component" value="Chromosome"/>
</dbReference>
<dbReference type="Gene3D" id="2.10.109.10">
    <property type="entry name" value="Umud Fragment, subunit A"/>
    <property type="match status" value="1"/>
</dbReference>
<dbReference type="Proteomes" id="UP000255024">
    <property type="component" value="Unassembled WGS sequence"/>
</dbReference>